<feature type="domain" description="AMIN-like" evidence="2">
    <location>
        <begin position="49"/>
        <end position="179"/>
    </location>
</feature>
<keyword evidence="4" id="KW-1185">Reference proteome</keyword>
<reference evidence="3 4" key="1">
    <citation type="journal article" date="2013" name="Genome Announc.">
        <title>Draft genome sequence of an Actinobacterium, Brachybacterium muris strain UCD-AY4.</title>
        <authorList>
            <person name="Lo J.R."/>
            <person name="Lang J.M."/>
            <person name="Darling A.E."/>
            <person name="Eisen J.A."/>
            <person name="Coil D.A."/>
        </authorList>
    </citation>
    <scope>NUCLEOTIDE SEQUENCE [LARGE SCALE GENOMIC DNA]</scope>
    <source>
        <strain evidence="3 4">UCD-AY4</strain>
    </source>
</reference>
<dbReference type="OrthoDB" id="3393679at2"/>
<dbReference type="Proteomes" id="UP000019754">
    <property type="component" value="Unassembled WGS sequence"/>
</dbReference>
<evidence type="ECO:0000256" key="1">
    <source>
        <dbReference type="SAM" id="SignalP"/>
    </source>
</evidence>
<dbReference type="RefSeq" id="WP_017823506.1">
    <property type="nucleotide sequence ID" value="NZ_AORC01000011.1"/>
</dbReference>
<dbReference type="EMBL" id="AORC01000011">
    <property type="protein sequence ID" value="EYT48943.1"/>
    <property type="molecule type" value="Genomic_DNA"/>
</dbReference>
<dbReference type="STRING" id="1249481.D641_0109890"/>
<dbReference type="Pfam" id="PF24837">
    <property type="entry name" value="AMIN-like"/>
    <property type="match status" value="1"/>
</dbReference>
<accession>A0A022KZX4</accession>
<feature type="chain" id="PRO_5001504433" description="AMIN-like domain-containing protein" evidence="1">
    <location>
        <begin position="28"/>
        <end position="181"/>
    </location>
</feature>
<comment type="caution">
    <text evidence="3">The sequence shown here is derived from an EMBL/GenBank/DDBJ whole genome shotgun (WGS) entry which is preliminary data.</text>
</comment>
<keyword evidence="1" id="KW-0732">Signal</keyword>
<dbReference type="HOGENOM" id="CLU_104523_0_0_11"/>
<proteinExistence type="predicted"/>
<protein>
    <recommendedName>
        <fullName evidence="2">AMIN-like domain-containing protein</fullName>
    </recommendedName>
</protein>
<evidence type="ECO:0000313" key="3">
    <source>
        <dbReference type="EMBL" id="EYT48943.1"/>
    </source>
</evidence>
<gene>
    <name evidence="3" type="ORF">D641_0109890</name>
</gene>
<name>A0A022KZX4_9MICO</name>
<evidence type="ECO:0000313" key="4">
    <source>
        <dbReference type="Proteomes" id="UP000019754"/>
    </source>
</evidence>
<dbReference type="AlphaFoldDB" id="A0A022KZX4"/>
<feature type="signal peptide" evidence="1">
    <location>
        <begin position="1"/>
        <end position="27"/>
    </location>
</feature>
<evidence type="ECO:0000259" key="2">
    <source>
        <dbReference type="Pfam" id="PF24837"/>
    </source>
</evidence>
<sequence length="181" mass="19149">MKRLLSGIASLLLLVGLGMAVPTAAEAAPYCGISWGSNSETRSGYSTSHLKNLRTGKHDCYDRLVIDLDHRVTGYSVKYVSAVRRPGSGSVVSLAGAADLQITLNAPAYDDSGRATYSPARPNTAVNVAGYRTFRQVALAGSFEGETTLGLGVRARLPMRVTVLNGPGSGSRIVVDVAHRW</sequence>
<organism evidence="3 4">
    <name type="scientific">Brachybacterium muris UCD-AY4</name>
    <dbReference type="NCBI Taxonomy" id="1249481"/>
    <lineage>
        <taxon>Bacteria</taxon>
        <taxon>Bacillati</taxon>
        <taxon>Actinomycetota</taxon>
        <taxon>Actinomycetes</taxon>
        <taxon>Micrococcales</taxon>
        <taxon>Dermabacteraceae</taxon>
        <taxon>Brachybacterium</taxon>
    </lineage>
</organism>
<dbReference type="InterPro" id="IPR056303">
    <property type="entry name" value="AMIN-like"/>
</dbReference>